<dbReference type="InterPro" id="IPR009290">
    <property type="entry name" value="Radial_spoke_3"/>
</dbReference>
<feature type="region of interest" description="Disordered" evidence="10">
    <location>
        <begin position="84"/>
        <end position="135"/>
    </location>
</feature>
<reference evidence="11" key="2">
    <citation type="submission" date="2022-08" db="UniProtKB">
        <authorList>
            <consortium name="EnsemblMetazoa"/>
        </authorList>
    </citation>
    <scope>IDENTIFICATION</scope>
    <source>
        <strain evidence="11">STECLA/ALBI9_A</strain>
    </source>
</reference>
<dbReference type="EnsemblMetazoa" id="AALB004258-RA">
    <property type="protein sequence ID" value="AALB004258-PA"/>
    <property type="gene ID" value="AALB004258"/>
</dbReference>
<keyword evidence="3" id="KW-0963">Cytoplasm</keyword>
<evidence type="ECO:0000313" key="12">
    <source>
        <dbReference type="Proteomes" id="UP000069272"/>
    </source>
</evidence>
<evidence type="ECO:0000256" key="6">
    <source>
        <dbReference type="ARBA" id="ARBA00023069"/>
    </source>
</evidence>
<organism evidence="11 12">
    <name type="scientific">Anopheles albimanus</name>
    <name type="common">New world malaria mosquito</name>
    <dbReference type="NCBI Taxonomy" id="7167"/>
    <lineage>
        <taxon>Eukaryota</taxon>
        <taxon>Metazoa</taxon>
        <taxon>Ecdysozoa</taxon>
        <taxon>Arthropoda</taxon>
        <taxon>Hexapoda</taxon>
        <taxon>Insecta</taxon>
        <taxon>Pterygota</taxon>
        <taxon>Neoptera</taxon>
        <taxon>Endopterygota</taxon>
        <taxon>Diptera</taxon>
        <taxon>Nematocera</taxon>
        <taxon>Culicoidea</taxon>
        <taxon>Culicidae</taxon>
        <taxon>Anophelinae</taxon>
        <taxon>Anopheles</taxon>
    </lineage>
</organism>
<dbReference type="PANTHER" id="PTHR21648">
    <property type="entry name" value="FLAGELLAR RADIAL SPOKE PROTEIN 3"/>
    <property type="match status" value="1"/>
</dbReference>
<evidence type="ECO:0008006" key="13">
    <source>
        <dbReference type="Google" id="ProtNLM"/>
    </source>
</evidence>
<feature type="compositionally biased region" description="Polar residues" evidence="10">
    <location>
        <begin position="97"/>
        <end position="111"/>
    </location>
</feature>
<reference evidence="11 12" key="1">
    <citation type="journal article" date="2017" name="G3 (Bethesda)">
        <title>The Physical Genome Mapping of Anopheles albimanus Corrected Scaffold Misassemblies and Identified Interarm Rearrangements in Genus Anopheles.</title>
        <authorList>
            <person name="Artemov G.N."/>
            <person name="Peery A.N."/>
            <person name="Jiang X."/>
            <person name="Tu Z."/>
            <person name="Stegniy V.N."/>
            <person name="Sharakhova M.V."/>
            <person name="Sharakhov I.V."/>
        </authorList>
    </citation>
    <scope>NUCLEOTIDE SEQUENCE [LARGE SCALE GENOMIC DNA]</scope>
    <source>
        <strain evidence="11 12">ALBI9_A</strain>
    </source>
</reference>
<dbReference type="VEuPathDB" id="VectorBase:AALB20_026116"/>
<keyword evidence="12" id="KW-1185">Reference proteome</keyword>
<evidence type="ECO:0000313" key="11">
    <source>
        <dbReference type="EnsemblMetazoa" id="AALB004258-PA"/>
    </source>
</evidence>
<feature type="compositionally biased region" description="Basic and acidic residues" evidence="10">
    <location>
        <begin position="483"/>
        <end position="492"/>
    </location>
</feature>
<feature type="region of interest" description="Disordered" evidence="10">
    <location>
        <begin position="349"/>
        <end position="375"/>
    </location>
</feature>
<feature type="compositionally biased region" description="Basic residues" evidence="10">
    <location>
        <begin position="351"/>
        <end position="361"/>
    </location>
</feature>
<evidence type="ECO:0000256" key="4">
    <source>
        <dbReference type="ARBA" id="ARBA00022553"/>
    </source>
</evidence>
<feature type="compositionally biased region" description="Low complexity" evidence="10">
    <location>
        <begin position="362"/>
        <end position="375"/>
    </location>
</feature>
<evidence type="ECO:0000256" key="7">
    <source>
        <dbReference type="ARBA" id="ARBA00023212"/>
    </source>
</evidence>
<keyword evidence="7" id="KW-0206">Cytoskeleton</keyword>
<evidence type="ECO:0000256" key="2">
    <source>
        <dbReference type="ARBA" id="ARBA00006737"/>
    </source>
</evidence>
<dbReference type="AlphaFoldDB" id="A0A182FCM3"/>
<dbReference type="VEuPathDB" id="VectorBase:AALB004258"/>
<keyword evidence="6" id="KW-0969">Cilium</keyword>
<proteinExistence type="inferred from homology"/>
<feature type="region of interest" description="Disordered" evidence="10">
    <location>
        <begin position="417"/>
        <end position="454"/>
    </location>
</feature>
<keyword evidence="9" id="KW-0175">Coiled coil</keyword>
<keyword evidence="8" id="KW-0966">Cell projection</keyword>
<comment type="subcellular location">
    <subcellularLocation>
        <location evidence="1">Cytoplasm</location>
        <location evidence="1">Cytoskeleton</location>
        <location evidence="1">Flagellum axoneme</location>
    </subcellularLocation>
</comment>
<protein>
    <recommendedName>
        <fullName evidence="13">Radial spoke head protein 3 homolog</fullName>
    </recommendedName>
</protein>
<sequence>MPTTGGGPAPLVAQKKCGPPSVIGKPEMSQLLEPNFPDHVAVNSKADPKWNKCSRGQHGHQPQQQQQRNVYTWISAPRAIYNNKRLVRMGSDRRGSKSTSSANSKMPTLSARQQQQQQQHQQHSRPDQQPQEPAEELLELESPAFSIVPSADHYHRGALIGKPNAIVRPLRHAGQQQLQQQQQQREVIEGQHITNLHSDFKLLQELEQHIIRSSRRSNESAAESENRNPAHQPISAAGQATEPTGAPDRGRQHEFSRELDAKLRKLQSDSSKRSSKNGSSQEVNLVRKRPLFITTVPKGVFLQPSKDLSVLVPSSTAAPPPPHHHQQQRRLYAFESRPRVLPVSLVQASLGHHHHGHHQKHQNGNNNNDINHPNYNHPGMEYICKHGSHHYNKPAAPTGGTGEDPVRNQTVTEVQSIGRGQHHHHHRTVARDHNIQQHQHQHQQQQQGGGGAASYQNVMHDRRVVRGSNYTSSSNLQLGDGDSTQKEAEARRRQMLRKKYVSRNQRGIIGTPPPVRGRRHETVQTEKYLEELFLHPPELDAGCQTDLFLHRPPSPPYVPAKTGCDAATEILDGELFDFDIEVQPIIEVLVSRTLDQALVEVLHEEEIAEMRQQQQKILALREAELAELRRLELEEQRRQKERECRFLQDKITLDLDREMQERIKAAKLLQGRIDELVPEVIAAADKLESEKDREEFERQITPWLAREVAREIGHFIDSKELLEDIIGEILKHKKQLLVDADTADAEQYDEVDADEPENVAADGIQEAETEENAQKQDETDQGGE</sequence>
<feature type="region of interest" description="Disordered" evidence="10">
    <location>
        <begin position="39"/>
        <end position="69"/>
    </location>
</feature>
<accession>A0A182FCM3</accession>
<feature type="region of interest" description="Disordered" evidence="10">
    <location>
        <begin position="213"/>
        <end position="254"/>
    </location>
</feature>
<feature type="compositionally biased region" description="Acidic residues" evidence="10">
    <location>
        <begin position="747"/>
        <end position="757"/>
    </location>
</feature>
<dbReference type="PANTHER" id="PTHR21648:SF0">
    <property type="entry name" value="RADIAL SPOKE HEAD PROTEIN 3 HOMOLOG"/>
    <property type="match status" value="1"/>
</dbReference>
<evidence type="ECO:0000256" key="9">
    <source>
        <dbReference type="SAM" id="Coils"/>
    </source>
</evidence>
<comment type="similarity">
    <text evidence="2">Belongs to the flagellar radial spoke RSP3 family.</text>
</comment>
<feature type="compositionally biased region" description="Low complexity" evidence="10">
    <location>
        <begin position="112"/>
        <end position="132"/>
    </location>
</feature>
<feature type="region of interest" description="Disordered" evidence="10">
    <location>
        <begin position="1"/>
        <end position="24"/>
    </location>
</feature>
<keyword evidence="5" id="KW-0282">Flagellum</keyword>
<dbReference type="Proteomes" id="UP000069272">
    <property type="component" value="Chromosome 3L"/>
</dbReference>
<feature type="compositionally biased region" description="Low complexity" evidence="10">
    <location>
        <begin position="436"/>
        <end position="446"/>
    </location>
</feature>
<evidence type="ECO:0000256" key="8">
    <source>
        <dbReference type="ARBA" id="ARBA00023273"/>
    </source>
</evidence>
<dbReference type="STRING" id="7167.A0A182FCM3"/>
<feature type="region of interest" description="Disordered" evidence="10">
    <location>
        <begin position="469"/>
        <end position="492"/>
    </location>
</feature>
<evidence type="ECO:0000256" key="3">
    <source>
        <dbReference type="ARBA" id="ARBA00022490"/>
    </source>
</evidence>
<name>A0A182FCM3_ANOAL</name>
<evidence type="ECO:0000256" key="10">
    <source>
        <dbReference type="SAM" id="MobiDB-lite"/>
    </source>
</evidence>
<feature type="region of interest" description="Disordered" evidence="10">
    <location>
        <begin position="747"/>
        <end position="784"/>
    </location>
</feature>
<keyword evidence="4" id="KW-0597">Phosphoprotein</keyword>
<dbReference type="GO" id="GO:0005929">
    <property type="term" value="C:cilium"/>
    <property type="evidence" value="ECO:0007669"/>
    <property type="project" value="TreeGrafter"/>
</dbReference>
<feature type="coiled-coil region" evidence="9">
    <location>
        <begin position="603"/>
        <end position="650"/>
    </location>
</feature>
<dbReference type="Pfam" id="PF06098">
    <property type="entry name" value="Radial_spoke_3"/>
    <property type="match status" value="1"/>
</dbReference>
<evidence type="ECO:0000256" key="5">
    <source>
        <dbReference type="ARBA" id="ARBA00022846"/>
    </source>
</evidence>
<evidence type="ECO:0000256" key="1">
    <source>
        <dbReference type="ARBA" id="ARBA00004611"/>
    </source>
</evidence>